<evidence type="ECO:0000256" key="1">
    <source>
        <dbReference type="ARBA" id="ARBA00023125"/>
    </source>
</evidence>
<comment type="caution">
    <text evidence="3">The sequence shown here is derived from an EMBL/GenBank/DDBJ whole genome shotgun (WGS) entry which is preliminary data.</text>
</comment>
<dbReference type="RefSeq" id="WP_103074874.1">
    <property type="nucleotide sequence ID" value="NZ_NPZB01000001.1"/>
</dbReference>
<dbReference type="InterPro" id="IPR001387">
    <property type="entry name" value="Cro/C1-type_HTH"/>
</dbReference>
<evidence type="ECO:0000313" key="4">
    <source>
        <dbReference type="Proteomes" id="UP000236220"/>
    </source>
</evidence>
<name>A0A2K1Q485_9GAMM</name>
<dbReference type="SMART" id="SM00530">
    <property type="entry name" value="HTH_XRE"/>
    <property type="match status" value="1"/>
</dbReference>
<feature type="domain" description="HTH cro/C1-type" evidence="2">
    <location>
        <begin position="29"/>
        <end position="83"/>
    </location>
</feature>
<dbReference type="GO" id="GO:0003677">
    <property type="term" value="F:DNA binding"/>
    <property type="evidence" value="ECO:0007669"/>
    <property type="project" value="UniProtKB-KW"/>
</dbReference>
<dbReference type="Pfam" id="PF01381">
    <property type="entry name" value="HTH_3"/>
    <property type="match status" value="1"/>
</dbReference>
<accession>A0A2K1Q485</accession>
<evidence type="ECO:0000313" key="3">
    <source>
        <dbReference type="EMBL" id="PNS09856.1"/>
    </source>
</evidence>
<gene>
    <name evidence="3" type="ORF">Lysil_1485</name>
</gene>
<dbReference type="PROSITE" id="PS50943">
    <property type="entry name" value="HTH_CROC1"/>
    <property type="match status" value="1"/>
</dbReference>
<dbReference type="AlphaFoldDB" id="A0A2K1Q485"/>
<dbReference type="InterPro" id="IPR010982">
    <property type="entry name" value="Lambda_DNA-bd_dom_sf"/>
</dbReference>
<organism evidence="3 4">
    <name type="scientific">Solilutibacter silvestris</name>
    <dbReference type="NCBI Taxonomy" id="1645665"/>
    <lineage>
        <taxon>Bacteria</taxon>
        <taxon>Pseudomonadati</taxon>
        <taxon>Pseudomonadota</taxon>
        <taxon>Gammaproteobacteria</taxon>
        <taxon>Lysobacterales</taxon>
        <taxon>Lysobacteraceae</taxon>
        <taxon>Solilutibacter</taxon>
    </lineage>
</organism>
<dbReference type="Gene3D" id="1.10.260.40">
    <property type="entry name" value="lambda repressor-like DNA-binding domains"/>
    <property type="match status" value="1"/>
</dbReference>
<sequence>MDKLILPSLDPVAISSDERDFFIALGGRIARIRKEQDITQAELAEMLGISQQTMNSYETGRRRIPVSLLPDVAKRLGVAVEALLADDGKAGNKRGPTPKLQQQMDRITQLPRTKQQFVMQVIDSVLAQATR</sequence>
<protein>
    <submittedName>
        <fullName evidence="3">Helix-turn-helix protein</fullName>
    </submittedName>
</protein>
<reference evidence="3 4" key="1">
    <citation type="submission" date="2017-08" db="EMBL/GenBank/DDBJ databases">
        <title>Lysobacter sylvestris genome.</title>
        <authorList>
            <person name="Zhang D.-C."/>
            <person name="Albuquerque L."/>
            <person name="Franca L."/>
            <person name="Froufe H.J.C."/>
            <person name="Barroso C."/>
            <person name="Egas C."/>
            <person name="Da Costa M."/>
            <person name="Margesin R."/>
        </authorList>
    </citation>
    <scope>NUCLEOTIDE SEQUENCE [LARGE SCALE GENOMIC DNA]</scope>
    <source>
        <strain evidence="3 4">AM20-91</strain>
    </source>
</reference>
<dbReference type="PANTHER" id="PTHR46558:SF11">
    <property type="entry name" value="HTH-TYPE TRANSCRIPTIONAL REGULATOR XRE"/>
    <property type="match status" value="1"/>
</dbReference>
<keyword evidence="4" id="KW-1185">Reference proteome</keyword>
<keyword evidence="1" id="KW-0238">DNA-binding</keyword>
<dbReference type="OrthoDB" id="3034420at2"/>
<evidence type="ECO:0000259" key="2">
    <source>
        <dbReference type="PROSITE" id="PS50943"/>
    </source>
</evidence>
<dbReference type="SUPFAM" id="SSF47413">
    <property type="entry name" value="lambda repressor-like DNA-binding domains"/>
    <property type="match status" value="1"/>
</dbReference>
<proteinExistence type="predicted"/>
<dbReference type="CDD" id="cd00093">
    <property type="entry name" value="HTH_XRE"/>
    <property type="match status" value="1"/>
</dbReference>
<dbReference type="Proteomes" id="UP000236220">
    <property type="component" value="Unassembled WGS sequence"/>
</dbReference>
<dbReference type="PANTHER" id="PTHR46558">
    <property type="entry name" value="TRACRIPTIONAL REGULATORY PROTEIN-RELATED-RELATED"/>
    <property type="match status" value="1"/>
</dbReference>
<dbReference type="EMBL" id="NPZB01000001">
    <property type="protein sequence ID" value="PNS09856.1"/>
    <property type="molecule type" value="Genomic_DNA"/>
</dbReference>